<reference evidence="2 3" key="1">
    <citation type="journal article" date="2011" name="PLoS Pathog.">
        <title>Endophytic Life Strategies Decoded by Genome and Transcriptome Analyses of the Mutualistic Root Symbiont Piriformospora indica.</title>
        <authorList>
            <person name="Zuccaro A."/>
            <person name="Lahrmann U."/>
            <person name="Guldener U."/>
            <person name="Langen G."/>
            <person name="Pfiffi S."/>
            <person name="Biedenkopf D."/>
            <person name="Wong P."/>
            <person name="Samans B."/>
            <person name="Grimm C."/>
            <person name="Basiewicz M."/>
            <person name="Murat C."/>
            <person name="Martin F."/>
            <person name="Kogel K.H."/>
        </authorList>
    </citation>
    <scope>NUCLEOTIDE SEQUENCE [LARGE SCALE GENOMIC DNA]</scope>
    <source>
        <strain evidence="2 3">DSM 11827</strain>
    </source>
</reference>
<evidence type="ECO:0000259" key="1">
    <source>
        <dbReference type="PROSITE" id="PS50181"/>
    </source>
</evidence>
<dbReference type="EMBL" id="CAFZ01000677">
    <property type="protein sequence ID" value="CCA76279.1"/>
    <property type="molecule type" value="Genomic_DNA"/>
</dbReference>
<dbReference type="InterPro" id="IPR036047">
    <property type="entry name" value="F-box-like_dom_sf"/>
</dbReference>
<keyword evidence="3" id="KW-1185">Reference proteome</keyword>
<dbReference type="Gene3D" id="1.20.1280.50">
    <property type="match status" value="1"/>
</dbReference>
<dbReference type="SUPFAM" id="SSF81383">
    <property type="entry name" value="F-box domain"/>
    <property type="match status" value="1"/>
</dbReference>
<evidence type="ECO:0000313" key="3">
    <source>
        <dbReference type="Proteomes" id="UP000007148"/>
    </source>
</evidence>
<dbReference type="Pfam" id="PF12937">
    <property type="entry name" value="F-box-like"/>
    <property type="match status" value="1"/>
</dbReference>
<name>G4TY86_SERID</name>
<dbReference type="OrthoDB" id="2884925at2759"/>
<proteinExistence type="predicted"/>
<dbReference type="Proteomes" id="UP000007148">
    <property type="component" value="Unassembled WGS sequence"/>
</dbReference>
<dbReference type="HOGENOM" id="CLU_457169_0_0_1"/>
<dbReference type="InParanoid" id="G4TY86"/>
<organism evidence="2 3">
    <name type="scientific">Serendipita indica (strain DSM 11827)</name>
    <name type="common">Root endophyte fungus</name>
    <name type="synonym">Piriformospora indica</name>
    <dbReference type="NCBI Taxonomy" id="1109443"/>
    <lineage>
        <taxon>Eukaryota</taxon>
        <taxon>Fungi</taxon>
        <taxon>Dikarya</taxon>
        <taxon>Basidiomycota</taxon>
        <taxon>Agaricomycotina</taxon>
        <taxon>Agaricomycetes</taxon>
        <taxon>Sebacinales</taxon>
        <taxon>Serendipitaceae</taxon>
        <taxon>Serendipita</taxon>
    </lineage>
</organism>
<sequence length="553" mass="62396">MDDERIKAAKQLQHYLESLLPSLTPDTRLIHSSSRQFHARYEMDGAIIGVEGAVQQVLAALRRERNAMLPVSYLPAEILAKVLSYGTLADTLSASWVSRAWRVAAINTPSLWTCLDLEAYPNNNFRALQLDRCGALPLELNLPIVKDLRSVLQPQTPYKGLLSRSYSISNLLNLGVLEGIDASRLQSLHLFSDAADLMPSRISVATPALRHLCMDMRSCELNHMAISINLLHTLHLYIRSAKADVVLKRLSGLPRLQELLVQWPPDGPDEEPMDIISRDILTEHNGLQRIYLIEPPKDFLSRFLAHFRPASHTNLYIAPCYLISNGILAHLRHQIATHTLWMDPHLCSFTFDHGTSVTKIMDTHVESTSFRGLPDPVGLGNLTSIIINSGPPPTSRDLRILTKLTKFSFTFEPAPLGVQQSPLADTLNEELVKSCPHLQELALVLRKPLSTNFFVKDQALETVLSFLEAWLLEYEVVFGTVRISDRVKPQRWSSQLDVLSSITWLFELRDIDLASQAPEFPVPRRFVPQRPPLRWRLPAPMLAPLDNFVNLDR</sequence>
<dbReference type="AlphaFoldDB" id="G4TY86"/>
<accession>G4TY86</accession>
<feature type="domain" description="F-box" evidence="1">
    <location>
        <begin position="68"/>
        <end position="115"/>
    </location>
</feature>
<dbReference type="InterPro" id="IPR001810">
    <property type="entry name" value="F-box_dom"/>
</dbReference>
<gene>
    <name evidence="2" type="ORF">PIIN_10274</name>
</gene>
<comment type="caution">
    <text evidence="2">The sequence shown here is derived from an EMBL/GenBank/DDBJ whole genome shotgun (WGS) entry which is preliminary data.</text>
</comment>
<dbReference type="PROSITE" id="PS50181">
    <property type="entry name" value="FBOX"/>
    <property type="match status" value="1"/>
</dbReference>
<protein>
    <recommendedName>
        <fullName evidence="1">F-box domain-containing protein</fullName>
    </recommendedName>
</protein>
<evidence type="ECO:0000313" key="2">
    <source>
        <dbReference type="EMBL" id="CCA76279.1"/>
    </source>
</evidence>